<dbReference type="SUPFAM" id="SSF51391">
    <property type="entry name" value="Thiamin phosphate synthase"/>
    <property type="match status" value="1"/>
</dbReference>
<keyword evidence="5" id="KW-0808">Transferase</keyword>
<evidence type="ECO:0000259" key="15">
    <source>
        <dbReference type="Pfam" id="PF02581"/>
    </source>
</evidence>
<evidence type="ECO:0000256" key="4">
    <source>
        <dbReference type="ARBA" id="ARBA00005165"/>
    </source>
</evidence>
<gene>
    <name evidence="16" type="ORF">BCR33DRAFT_696096</name>
</gene>
<dbReference type="STRING" id="329046.A0A1Y2CKU7"/>
<dbReference type="AlphaFoldDB" id="A0A1Y2CKU7"/>
<dbReference type="GO" id="GO:0005524">
    <property type="term" value="F:ATP binding"/>
    <property type="evidence" value="ECO:0007669"/>
    <property type="project" value="UniProtKB-KW"/>
</dbReference>
<comment type="caution">
    <text evidence="16">The sequence shown here is derived from an EMBL/GenBank/DDBJ whole genome shotgun (WGS) entry which is preliminary data.</text>
</comment>
<accession>A0A1Y2CKU7</accession>
<comment type="pathway">
    <text evidence="3">Cofactor biosynthesis; thiamine diphosphate biosynthesis; 4-methyl-5-(2-phosphoethyl)-thiazole from 5-(2-hydroxyethyl)-4-methylthiazole: step 1/1.</text>
</comment>
<dbReference type="GO" id="GO:0009228">
    <property type="term" value="P:thiamine biosynthetic process"/>
    <property type="evidence" value="ECO:0007669"/>
    <property type="project" value="UniProtKB-KW"/>
</dbReference>
<dbReference type="GO" id="GO:0004789">
    <property type="term" value="F:thiamine-phosphate diphosphorylase activity"/>
    <property type="evidence" value="ECO:0007669"/>
    <property type="project" value="UniProtKB-EC"/>
</dbReference>
<sequence>MLQTKTVTTTTKTTTIINKAESKPLDLSVYVVIDVSVLPAGRDAVAVAEQALEGGATVIQLRAKHLDTKSFIELSNKVKAVAAKFGALFVVNDRVDVALAVDADGIHIGQDDMPLATARRLLGPSKVIGVTCSNTDEVNSAVSSGFANYLGTCAVFPTATKAYAPDFTPLGATGLNSLLQVSTLPIVAIGGINVENVEQLIIESQTALKTVAGCAVVSAIVCAQNPTQATKDLAAKIHPLLKHNSESSIARSLNPRPPRVQLLVNQVAQALSSVRASTPLVHSITNYVVMNDNANVLLAIGASPIMAHSTKEASDIISFCGSLVLNIGTLSDPWIDAMHIAGKKANSLGIPVVLDPVGAGATPLRQSTCVDLVTLIHTDIVKGNAGEISFLAGALANTSGGVQSRGVDSDGTMSEPAHVVRSLAAKVNSAIAMSGPVDYVSDRVGKDVVAVSNGNEWLGKITGTGCDTTTLVAAFAAALNAELKGKSLSAATWTASDDESFDPYLIAGVGGILCMCIAAEQAIAQGGIKGPMSFKTALFDAIANLTPEMIQRFARVDFV</sequence>
<dbReference type="Gene3D" id="3.20.20.70">
    <property type="entry name" value="Aldolase class I"/>
    <property type="match status" value="1"/>
</dbReference>
<evidence type="ECO:0000256" key="7">
    <source>
        <dbReference type="ARBA" id="ARBA00022741"/>
    </source>
</evidence>
<evidence type="ECO:0000256" key="10">
    <source>
        <dbReference type="ARBA" id="ARBA00022842"/>
    </source>
</evidence>
<evidence type="ECO:0000256" key="11">
    <source>
        <dbReference type="ARBA" id="ARBA00022977"/>
    </source>
</evidence>
<evidence type="ECO:0000256" key="2">
    <source>
        <dbReference type="ARBA" id="ARBA00001946"/>
    </source>
</evidence>
<keyword evidence="11" id="KW-0784">Thiamine biosynthesis</keyword>
<dbReference type="InterPro" id="IPR036206">
    <property type="entry name" value="ThiamineP_synth_sf"/>
</dbReference>
<evidence type="ECO:0000313" key="17">
    <source>
        <dbReference type="Proteomes" id="UP000193642"/>
    </source>
</evidence>
<evidence type="ECO:0000256" key="1">
    <source>
        <dbReference type="ARBA" id="ARBA00001771"/>
    </source>
</evidence>
<dbReference type="CDD" id="cd01170">
    <property type="entry name" value="THZ_kinase"/>
    <property type="match status" value="1"/>
</dbReference>
<comment type="cofactor">
    <cofactor evidence="2">
        <name>Mg(2+)</name>
        <dbReference type="ChEBI" id="CHEBI:18420"/>
    </cofactor>
</comment>
<keyword evidence="6" id="KW-0479">Metal-binding</keyword>
<proteinExistence type="inferred from homology"/>
<evidence type="ECO:0000313" key="16">
    <source>
        <dbReference type="EMBL" id="ORY47649.1"/>
    </source>
</evidence>
<dbReference type="Pfam" id="PF02581">
    <property type="entry name" value="TMP-TENI"/>
    <property type="match status" value="1"/>
</dbReference>
<dbReference type="EMBL" id="MCGO01000013">
    <property type="protein sequence ID" value="ORY47649.1"/>
    <property type="molecule type" value="Genomic_DNA"/>
</dbReference>
<dbReference type="Proteomes" id="UP000193642">
    <property type="component" value="Unassembled WGS sequence"/>
</dbReference>
<comment type="catalytic activity">
    <reaction evidence="13">
        <text>2-(2-carboxy-4-methylthiazol-5-yl)ethyl phosphate + 4-amino-2-methyl-5-(diphosphooxymethyl)pyrimidine + 2 H(+) = thiamine phosphate + CO2 + diphosphate</text>
        <dbReference type="Rhea" id="RHEA:47848"/>
        <dbReference type="ChEBI" id="CHEBI:15378"/>
        <dbReference type="ChEBI" id="CHEBI:16526"/>
        <dbReference type="ChEBI" id="CHEBI:33019"/>
        <dbReference type="ChEBI" id="CHEBI:37575"/>
        <dbReference type="ChEBI" id="CHEBI:57841"/>
        <dbReference type="ChEBI" id="CHEBI:62890"/>
        <dbReference type="EC" id="2.5.1.3"/>
    </reaction>
</comment>
<comment type="catalytic activity">
    <reaction evidence="14">
        <text>2-[(2R,5Z)-2-carboxy-4-methylthiazol-5(2H)-ylidene]ethyl phosphate + 4-amino-2-methyl-5-(diphosphooxymethyl)pyrimidine + 2 H(+) = thiamine phosphate + CO2 + diphosphate</text>
        <dbReference type="Rhea" id="RHEA:47844"/>
        <dbReference type="ChEBI" id="CHEBI:15378"/>
        <dbReference type="ChEBI" id="CHEBI:16526"/>
        <dbReference type="ChEBI" id="CHEBI:33019"/>
        <dbReference type="ChEBI" id="CHEBI:37575"/>
        <dbReference type="ChEBI" id="CHEBI:57841"/>
        <dbReference type="ChEBI" id="CHEBI:62899"/>
        <dbReference type="EC" id="2.5.1.3"/>
    </reaction>
</comment>
<dbReference type="PRINTS" id="PR01099">
    <property type="entry name" value="HYETHTZKNASE"/>
</dbReference>
<dbReference type="CDD" id="cd00564">
    <property type="entry name" value="TMP_TenI"/>
    <property type="match status" value="1"/>
</dbReference>
<dbReference type="SUPFAM" id="SSF53613">
    <property type="entry name" value="Ribokinase-like"/>
    <property type="match status" value="1"/>
</dbReference>
<feature type="domain" description="Thiamine phosphate synthase/TenI" evidence="15">
    <location>
        <begin position="30"/>
        <end position="220"/>
    </location>
</feature>
<evidence type="ECO:0000256" key="8">
    <source>
        <dbReference type="ARBA" id="ARBA00022777"/>
    </source>
</evidence>
<name>A0A1Y2CKU7_9FUNG</name>
<keyword evidence="10" id="KW-0460">Magnesium</keyword>
<dbReference type="PANTHER" id="PTHR20857">
    <property type="entry name" value="THIAMINE-PHOSPHATE PYROPHOSPHORYLASE"/>
    <property type="match status" value="1"/>
</dbReference>
<dbReference type="HAMAP" id="MF_00228">
    <property type="entry name" value="Thz_kinase"/>
    <property type="match status" value="1"/>
</dbReference>
<reference evidence="16 17" key="1">
    <citation type="submission" date="2016-07" db="EMBL/GenBank/DDBJ databases">
        <title>Pervasive Adenine N6-methylation of Active Genes in Fungi.</title>
        <authorList>
            <consortium name="DOE Joint Genome Institute"/>
            <person name="Mondo S.J."/>
            <person name="Dannebaum R.O."/>
            <person name="Kuo R.C."/>
            <person name="Labutti K."/>
            <person name="Haridas S."/>
            <person name="Kuo A."/>
            <person name="Salamov A."/>
            <person name="Ahrendt S.R."/>
            <person name="Lipzen A."/>
            <person name="Sullivan W."/>
            <person name="Andreopoulos W.B."/>
            <person name="Clum A."/>
            <person name="Lindquist E."/>
            <person name="Daum C."/>
            <person name="Ramamoorthy G.K."/>
            <person name="Gryganskyi A."/>
            <person name="Culley D."/>
            <person name="Magnuson J.K."/>
            <person name="James T.Y."/>
            <person name="O'Malley M.A."/>
            <person name="Stajich J.E."/>
            <person name="Spatafora J.W."/>
            <person name="Visel A."/>
            <person name="Grigoriev I.V."/>
        </authorList>
    </citation>
    <scope>NUCLEOTIDE SEQUENCE [LARGE SCALE GENOMIC DNA]</scope>
    <source>
        <strain evidence="16 17">JEL800</strain>
    </source>
</reference>
<keyword evidence="7" id="KW-0547">Nucleotide-binding</keyword>
<dbReference type="InterPro" id="IPR034291">
    <property type="entry name" value="TMP_synthase"/>
</dbReference>
<protein>
    <submittedName>
        <fullName evidence="16">HK-domain-containing protein</fullName>
    </submittedName>
</protein>
<dbReference type="GO" id="GO:0004417">
    <property type="term" value="F:hydroxyethylthiazole kinase activity"/>
    <property type="evidence" value="ECO:0007669"/>
    <property type="project" value="UniProtKB-EC"/>
</dbReference>
<dbReference type="GO" id="GO:0005737">
    <property type="term" value="C:cytoplasm"/>
    <property type="evidence" value="ECO:0007669"/>
    <property type="project" value="TreeGrafter"/>
</dbReference>
<comment type="pathway">
    <text evidence="4">Cofactor biosynthesis; thiamine diphosphate biosynthesis; thiamine phosphate from 4-amino-2-methyl-5-diphosphomethylpyrimidine and 4-methyl-5-(2-phosphoethyl)-thiazole: step 1/1.</text>
</comment>
<dbReference type="OrthoDB" id="4994at2759"/>
<evidence type="ECO:0000256" key="9">
    <source>
        <dbReference type="ARBA" id="ARBA00022840"/>
    </source>
</evidence>
<evidence type="ECO:0000256" key="6">
    <source>
        <dbReference type="ARBA" id="ARBA00022723"/>
    </source>
</evidence>
<evidence type="ECO:0000256" key="12">
    <source>
        <dbReference type="ARBA" id="ARBA00047334"/>
    </source>
</evidence>
<keyword evidence="8" id="KW-0418">Kinase</keyword>
<dbReference type="NCBIfam" id="TIGR00693">
    <property type="entry name" value="thiE"/>
    <property type="match status" value="1"/>
</dbReference>
<dbReference type="PANTHER" id="PTHR20857:SF23">
    <property type="entry name" value="THIAMINE BIOSYNTHETIC BIFUNCTIONAL ENZYME"/>
    <property type="match status" value="1"/>
</dbReference>
<evidence type="ECO:0000256" key="5">
    <source>
        <dbReference type="ARBA" id="ARBA00022679"/>
    </source>
</evidence>
<keyword evidence="17" id="KW-1185">Reference proteome</keyword>
<comment type="catalytic activity">
    <reaction evidence="12">
        <text>4-methyl-5-(2-phosphooxyethyl)-thiazole + 4-amino-2-methyl-5-(diphosphooxymethyl)pyrimidine + H(+) = thiamine phosphate + diphosphate</text>
        <dbReference type="Rhea" id="RHEA:22328"/>
        <dbReference type="ChEBI" id="CHEBI:15378"/>
        <dbReference type="ChEBI" id="CHEBI:33019"/>
        <dbReference type="ChEBI" id="CHEBI:37575"/>
        <dbReference type="ChEBI" id="CHEBI:57841"/>
        <dbReference type="ChEBI" id="CHEBI:58296"/>
        <dbReference type="EC" id="2.5.1.3"/>
    </reaction>
</comment>
<comment type="catalytic activity">
    <reaction evidence="1">
        <text>5-(2-hydroxyethyl)-4-methylthiazole + ATP = 4-methyl-5-(2-phosphooxyethyl)-thiazole + ADP + H(+)</text>
        <dbReference type="Rhea" id="RHEA:24212"/>
        <dbReference type="ChEBI" id="CHEBI:15378"/>
        <dbReference type="ChEBI" id="CHEBI:17957"/>
        <dbReference type="ChEBI" id="CHEBI:30616"/>
        <dbReference type="ChEBI" id="CHEBI:58296"/>
        <dbReference type="ChEBI" id="CHEBI:456216"/>
        <dbReference type="EC" id="2.7.1.50"/>
    </reaction>
</comment>
<evidence type="ECO:0000256" key="13">
    <source>
        <dbReference type="ARBA" id="ARBA00047851"/>
    </source>
</evidence>
<dbReference type="GO" id="GO:0009229">
    <property type="term" value="P:thiamine diphosphate biosynthetic process"/>
    <property type="evidence" value="ECO:0007669"/>
    <property type="project" value="UniProtKB-UniPathway"/>
</dbReference>
<dbReference type="InterPro" id="IPR029056">
    <property type="entry name" value="Ribokinase-like"/>
</dbReference>
<dbReference type="InterPro" id="IPR022998">
    <property type="entry name" value="ThiamineP_synth_TenI"/>
</dbReference>
<dbReference type="NCBIfam" id="NF006830">
    <property type="entry name" value="PRK09355.1"/>
    <property type="match status" value="1"/>
</dbReference>
<keyword evidence="9" id="KW-0067">ATP-binding</keyword>
<dbReference type="Gene3D" id="3.40.1190.20">
    <property type="match status" value="1"/>
</dbReference>
<dbReference type="HAMAP" id="MF_00097">
    <property type="entry name" value="TMP_synthase"/>
    <property type="match status" value="1"/>
</dbReference>
<dbReference type="InterPro" id="IPR000417">
    <property type="entry name" value="Hyethyz_kinase"/>
</dbReference>
<dbReference type="GO" id="GO:0000287">
    <property type="term" value="F:magnesium ion binding"/>
    <property type="evidence" value="ECO:0007669"/>
    <property type="project" value="InterPro"/>
</dbReference>
<organism evidence="16 17">
    <name type="scientific">Rhizoclosmatium globosum</name>
    <dbReference type="NCBI Taxonomy" id="329046"/>
    <lineage>
        <taxon>Eukaryota</taxon>
        <taxon>Fungi</taxon>
        <taxon>Fungi incertae sedis</taxon>
        <taxon>Chytridiomycota</taxon>
        <taxon>Chytridiomycota incertae sedis</taxon>
        <taxon>Chytridiomycetes</taxon>
        <taxon>Chytridiales</taxon>
        <taxon>Chytriomycetaceae</taxon>
        <taxon>Rhizoclosmatium</taxon>
    </lineage>
</organism>
<dbReference type="InterPro" id="IPR013785">
    <property type="entry name" value="Aldolase_TIM"/>
</dbReference>
<dbReference type="UniPathway" id="UPA00060">
    <property type="reaction ID" value="UER00139"/>
</dbReference>
<dbReference type="Pfam" id="PF02110">
    <property type="entry name" value="HK"/>
    <property type="match status" value="1"/>
</dbReference>
<evidence type="ECO:0000256" key="14">
    <source>
        <dbReference type="ARBA" id="ARBA00047883"/>
    </source>
</evidence>
<evidence type="ECO:0000256" key="3">
    <source>
        <dbReference type="ARBA" id="ARBA00004868"/>
    </source>
</evidence>